<dbReference type="EMBL" id="MU155351">
    <property type="protein sequence ID" value="KAF9475006.1"/>
    <property type="molecule type" value="Genomic_DNA"/>
</dbReference>
<keyword evidence="3" id="KW-1185">Reference proteome</keyword>
<keyword evidence="1" id="KW-1133">Transmembrane helix</keyword>
<dbReference type="Proteomes" id="UP000807469">
    <property type="component" value="Unassembled WGS sequence"/>
</dbReference>
<feature type="non-terminal residue" evidence="2">
    <location>
        <position position="113"/>
    </location>
</feature>
<protein>
    <submittedName>
        <fullName evidence="2">Uncharacterized protein</fullName>
    </submittedName>
</protein>
<evidence type="ECO:0000313" key="2">
    <source>
        <dbReference type="EMBL" id="KAF9475006.1"/>
    </source>
</evidence>
<keyword evidence="1" id="KW-0472">Membrane</keyword>
<proteinExistence type="predicted"/>
<gene>
    <name evidence="2" type="ORF">BDN70DRAFT_884224</name>
</gene>
<evidence type="ECO:0000256" key="1">
    <source>
        <dbReference type="SAM" id="Phobius"/>
    </source>
</evidence>
<dbReference type="OrthoDB" id="3203937at2759"/>
<evidence type="ECO:0000313" key="3">
    <source>
        <dbReference type="Proteomes" id="UP000807469"/>
    </source>
</evidence>
<accession>A0A9P5YW63</accession>
<comment type="caution">
    <text evidence="2">The sequence shown here is derived from an EMBL/GenBank/DDBJ whole genome shotgun (WGS) entry which is preliminary data.</text>
</comment>
<name>A0A9P5YW63_9AGAR</name>
<feature type="transmembrane region" description="Helical" evidence="1">
    <location>
        <begin position="16"/>
        <end position="35"/>
    </location>
</feature>
<organism evidence="2 3">
    <name type="scientific">Pholiota conissans</name>
    <dbReference type="NCBI Taxonomy" id="109636"/>
    <lineage>
        <taxon>Eukaryota</taxon>
        <taxon>Fungi</taxon>
        <taxon>Dikarya</taxon>
        <taxon>Basidiomycota</taxon>
        <taxon>Agaricomycotina</taxon>
        <taxon>Agaricomycetes</taxon>
        <taxon>Agaricomycetidae</taxon>
        <taxon>Agaricales</taxon>
        <taxon>Agaricineae</taxon>
        <taxon>Strophariaceae</taxon>
        <taxon>Pholiota</taxon>
    </lineage>
</organism>
<reference evidence="2" key="1">
    <citation type="submission" date="2020-11" db="EMBL/GenBank/DDBJ databases">
        <authorList>
            <consortium name="DOE Joint Genome Institute"/>
            <person name="Ahrendt S."/>
            <person name="Riley R."/>
            <person name="Andreopoulos W."/>
            <person name="Labutti K."/>
            <person name="Pangilinan J."/>
            <person name="Ruiz-Duenas F.J."/>
            <person name="Barrasa J.M."/>
            <person name="Sanchez-Garcia M."/>
            <person name="Camarero S."/>
            <person name="Miyauchi S."/>
            <person name="Serrano A."/>
            <person name="Linde D."/>
            <person name="Babiker R."/>
            <person name="Drula E."/>
            <person name="Ayuso-Fernandez I."/>
            <person name="Pacheco R."/>
            <person name="Padilla G."/>
            <person name="Ferreira P."/>
            <person name="Barriuso J."/>
            <person name="Kellner H."/>
            <person name="Castanera R."/>
            <person name="Alfaro M."/>
            <person name="Ramirez L."/>
            <person name="Pisabarro A.G."/>
            <person name="Kuo A."/>
            <person name="Tritt A."/>
            <person name="Lipzen A."/>
            <person name="He G."/>
            <person name="Yan M."/>
            <person name="Ng V."/>
            <person name="Cullen D."/>
            <person name="Martin F."/>
            <person name="Rosso M.-N."/>
            <person name="Henrissat B."/>
            <person name="Hibbett D."/>
            <person name="Martinez A.T."/>
            <person name="Grigoriev I.V."/>
        </authorList>
    </citation>
    <scope>NUCLEOTIDE SEQUENCE</scope>
    <source>
        <strain evidence="2">CIRM-BRFM 674</strain>
    </source>
</reference>
<sequence length="113" mass="12664">MPAGNYFCIPEQQKQLVVRISLGGIIATGISARAVRQHMSQWKSTGHTVKHSIAIGRPHVLTLLDFAVTSSIEQRTNIFLSELQEALFIAHEVDIDTTTISRALYRKGYTRKK</sequence>
<dbReference type="AlphaFoldDB" id="A0A9P5YW63"/>
<keyword evidence="1" id="KW-0812">Transmembrane</keyword>